<comment type="caution">
    <text evidence="1">The sequence shown here is derived from an EMBL/GenBank/DDBJ whole genome shotgun (WGS) entry which is preliminary data.</text>
</comment>
<keyword evidence="2" id="KW-1185">Reference proteome</keyword>
<proteinExistence type="predicted"/>
<evidence type="ECO:0000313" key="1">
    <source>
        <dbReference type="EMBL" id="KAJ2889421.1"/>
    </source>
</evidence>
<gene>
    <name evidence="1" type="primary">CALML3</name>
    <name evidence="1" type="ORF">IWW38_004720</name>
</gene>
<protein>
    <submittedName>
        <fullName evidence="1">Calmodulin-like 3</fullName>
    </submittedName>
</protein>
<name>A0ACC1LYK9_9FUNG</name>
<evidence type="ECO:0000313" key="2">
    <source>
        <dbReference type="Proteomes" id="UP001139981"/>
    </source>
</evidence>
<dbReference type="EMBL" id="JANBVB010001843">
    <property type="protein sequence ID" value="KAJ2889421.1"/>
    <property type="molecule type" value="Genomic_DNA"/>
</dbReference>
<dbReference type="Proteomes" id="UP001139981">
    <property type="component" value="Unassembled WGS sequence"/>
</dbReference>
<accession>A0ACC1LYK9</accession>
<organism evidence="1 2">
    <name type="scientific">Coemansia aciculifera</name>
    <dbReference type="NCBI Taxonomy" id="417176"/>
    <lineage>
        <taxon>Eukaryota</taxon>
        <taxon>Fungi</taxon>
        <taxon>Fungi incertae sedis</taxon>
        <taxon>Zoopagomycota</taxon>
        <taxon>Kickxellomycotina</taxon>
        <taxon>Kickxellomycetes</taxon>
        <taxon>Kickxellales</taxon>
        <taxon>Kickxellaceae</taxon>
        <taxon>Coemansia</taxon>
    </lineage>
</organism>
<feature type="non-terminal residue" evidence="1">
    <location>
        <position position="1"/>
    </location>
</feature>
<sequence length="88" mass="10016">RHTSDEGDEFREAFRVFDKDDDKYITVEELGEAMAKLGERLNPEEINAMFAEADTNKDGRISYDEFVNMMKRDNSEAVGPVPAEVKLA</sequence>
<reference evidence="1" key="1">
    <citation type="submission" date="2022-07" db="EMBL/GenBank/DDBJ databases">
        <title>Phylogenomic reconstructions and comparative analyses of Kickxellomycotina fungi.</title>
        <authorList>
            <person name="Reynolds N.K."/>
            <person name="Stajich J.E."/>
            <person name="Barry K."/>
            <person name="Grigoriev I.V."/>
            <person name="Crous P."/>
            <person name="Smith M.E."/>
        </authorList>
    </citation>
    <scope>NUCLEOTIDE SEQUENCE</scope>
    <source>
        <strain evidence="1">CBS 190363</strain>
    </source>
</reference>